<gene>
    <name evidence="1" type="ORF">H8D96_03270</name>
</gene>
<dbReference type="EMBL" id="JACNIG010000093">
    <property type="protein sequence ID" value="MBC8430919.1"/>
    <property type="molecule type" value="Genomic_DNA"/>
</dbReference>
<evidence type="ECO:0000313" key="1">
    <source>
        <dbReference type="EMBL" id="MBC8430919.1"/>
    </source>
</evidence>
<evidence type="ECO:0000313" key="2">
    <source>
        <dbReference type="Proteomes" id="UP000605201"/>
    </source>
</evidence>
<dbReference type="Gene3D" id="1.10.150.20">
    <property type="entry name" value="5' to 3' exonuclease, C-terminal subdomain"/>
    <property type="match status" value="1"/>
</dbReference>
<dbReference type="SUPFAM" id="SSF47794">
    <property type="entry name" value="Rad51 N-terminal domain-like"/>
    <property type="match status" value="1"/>
</dbReference>
<dbReference type="Proteomes" id="UP000605201">
    <property type="component" value="Unassembled WGS sequence"/>
</dbReference>
<reference evidence="1 2" key="1">
    <citation type="submission" date="2020-08" db="EMBL/GenBank/DDBJ databases">
        <title>Bridging the membrane lipid divide: bacteria of the FCB group superphylum have the potential to synthesize archaeal ether lipids.</title>
        <authorList>
            <person name="Villanueva L."/>
            <person name="Von Meijenfeldt F.A.B."/>
            <person name="Westbye A.B."/>
            <person name="Yadav S."/>
            <person name="Hopmans E.C."/>
            <person name="Dutilh B.E."/>
            <person name="Sinninghe Damste J.S."/>
        </authorList>
    </citation>
    <scope>NUCLEOTIDE SEQUENCE [LARGE SCALE GENOMIC DNA]</scope>
    <source>
        <strain evidence="1">NIOZ-UU17</strain>
    </source>
</reference>
<dbReference type="AlphaFoldDB" id="A0A8J6NQY5"/>
<name>A0A8J6NQY5_9BACT</name>
<comment type="caution">
    <text evidence="1">The sequence shown here is derived from an EMBL/GenBank/DDBJ whole genome shotgun (WGS) entry which is preliminary data.</text>
</comment>
<protein>
    <submittedName>
        <fullName evidence="1">Uncharacterized protein</fullName>
    </submittedName>
</protein>
<organism evidence="1 2">
    <name type="scientific">Candidatus Desulfatibia vada</name>
    <dbReference type="NCBI Taxonomy" id="2841696"/>
    <lineage>
        <taxon>Bacteria</taxon>
        <taxon>Pseudomonadati</taxon>
        <taxon>Thermodesulfobacteriota</taxon>
        <taxon>Desulfobacteria</taxon>
        <taxon>Desulfobacterales</taxon>
        <taxon>Desulfobacterales incertae sedis</taxon>
        <taxon>Candidatus Desulfatibia</taxon>
    </lineage>
</organism>
<sequence length="191" mass="22547">MKQNDLTQLKHVGVTRMQLLNDFGITTIKQLYEMPLEKLAEIKSIGAHYAKLIKISVTEYYREKQKKLPGETISAKERKIEEINRDLQKKIKWLNKSLSRVNEDLKPLWEKKYLELYIDFKKRSTKLKARLKTLGKSQEDLPKKVKKNIIKKTDALTLTLKKIGKKPKKKKYKELTKKIQSFSKMIRDITS</sequence>
<dbReference type="GO" id="GO:0000166">
    <property type="term" value="F:nucleotide binding"/>
    <property type="evidence" value="ECO:0007669"/>
    <property type="project" value="InterPro"/>
</dbReference>
<proteinExistence type="predicted"/>
<accession>A0A8J6NQY5</accession>
<dbReference type="InterPro" id="IPR010995">
    <property type="entry name" value="DNA_repair_Rad51/TF_NusA_a-hlx"/>
</dbReference>